<accession>A0A818QZD4</accession>
<dbReference type="AlphaFoldDB" id="A0A818QZD4"/>
<evidence type="ECO:0000313" key="1">
    <source>
        <dbReference type="EMBL" id="CAF0796219.1"/>
    </source>
</evidence>
<dbReference type="Proteomes" id="UP000663881">
    <property type="component" value="Unassembled WGS sequence"/>
</dbReference>
<protein>
    <submittedName>
        <fullName evidence="2">Uncharacterized protein</fullName>
    </submittedName>
</protein>
<organism evidence="2 3">
    <name type="scientific">Adineta steineri</name>
    <dbReference type="NCBI Taxonomy" id="433720"/>
    <lineage>
        <taxon>Eukaryota</taxon>
        <taxon>Metazoa</taxon>
        <taxon>Spiralia</taxon>
        <taxon>Gnathifera</taxon>
        <taxon>Rotifera</taxon>
        <taxon>Eurotatoria</taxon>
        <taxon>Bdelloidea</taxon>
        <taxon>Adinetida</taxon>
        <taxon>Adinetidae</taxon>
        <taxon>Adineta</taxon>
    </lineage>
</organism>
<dbReference type="Proteomes" id="UP000663891">
    <property type="component" value="Unassembled WGS sequence"/>
</dbReference>
<proteinExistence type="predicted"/>
<gene>
    <name evidence="2" type="ORF">OKA104_LOCUS9104</name>
    <name evidence="1" type="ORF">VCS650_LOCUS3765</name>
</gene>
<dbReference type="OrthoDB" id="10487901at2759"/>
<comment type="caution">
    <text evidence="2">The sequence shown here is derived from an EMBL/GenBank/DDBJ whole genome shotgun (WGS) entry which is preliminary data.</text>
</comment>
<name>A0A818QZD4_9BILA</name>
<dbReference type="EMBL" id="CAJOAY010000380">
    <property type="protein sequence ID" value="CAF3649327.1"/>
    <property type="molecule type" value="Genomic_DNA"/>
</dbReference>
<sequence length="138" mass="16227">MPHIRILNIDNERLLHLCINSININRFLSQELLIIRQINNSQLYEALTIISSFGSSSSLHTVHLQQYGSNYRFTADDLLLILNQIRHNLSGLKIMTIEFHKDAIFNIEILDKLTDIQKKNCHLEYIHISNAYIELWFH</sequence>
<reference evidence="2" key="1">
    <citation type="submission" date="2021-02" db="EMBL/GenBank/DDBJ databases">
        <authorList>
            <person name="Nowell W R."/>
        </authorList>
    </citation>
    <scope>NUCLEOTIDE SEQUENCE</scope>
</reference>
<evidence type="ECO:0000313" key="2">
    <source>
        <dbReference type="EMBL" id="CAF3649327.1"/>
    </source>
</evidence>
<dbReference type="EMBL" id="CAJNON010000020">
    <property type="protein sequence ID" value="CAF0796219.1"/>
    <property type="molecule type" value="Genomic_DNA"/>
</dbReference>
<evidence type="ECO:0000313" key="3">
    <source>
        <dbReference type="Proteomes" id="UP000663881"/>
    </source>
</evidence>